<dbReference type="InterPro" id="IPR037036">
    <property type="entry name" value="PDED_dom_sf"/>
</dbReference>
<dbReference type="InterPro" id="IPR008015">
    <property type="entry name" value="PDED_dom"/>
</dbReference>
<gene>
    <name evidence="4" type="ORF">CAUJ_LOCUS8410</name>
</gene>
<sequence length="158" mass="18148">MLSTAHRHMESTPEKAVNILSGFKLNWMNLRDAETGKIMWQSAEDMADPSLEHEAHVPKSILKCRTVSREINFTSAHKIEKFRLEQRVLLKGNNLEEWFFDFGFVIPDSTNTWQNVIEAAPESQMLPASLLSGNIIVETLFYDGDLLVSTSRVRLYYD</sequence>
<evidence type="ECO:0000313" key="5">
    <source>
        <dbReference type="Proteomes" id="UP000835052"/>
    </source>
</evidence>
<dbReference type="PANTHER" id="PTHR12976">
    <property type="entry name" value="RETINAL ROD RHODOPSIN-SENSITIVE CGMP 3',5'-CYCLIC PHOSPHODIESTERASE DELTA-SUBUNIT"/>
    <property type="match status" value="1"/>
</dbReference>
<dbReference type="AlphaFoldDB" id="A0A8S1HDG3"/>
<dbReference type="GO" id="GO:0050953">
    <property type="term" value="P:sensory perception of light stimulus"/>
    <property type="evidence" value="ECO:0007669"/>
    <property type="project" value="InterPro"/>
</dbReference>
<evidence type="ECO:0000259" key="3">
    <source>
        <dbReference type="Pfam" id="PF05351"/>
    </source>
</evidence>
<organism evidence="4 5">
    <name type="scientific">Caenorhabditis auriculariae</name>
    <dbReference type="NCBI Taxonomy" id="2777116"/>
    <lineage>
        <taxon>Eukaryota</taxon>
        <taxon>Metazoa</taxon>
        <taxon>Ecdysozoa</taxon>
        <taxon>Nematoda</taxon>
        <taxon>Chromadorea</taxon>
        <taxon>Rhabditida</taxon>
        <taxon>Rhabditina</taxon>
        <taxon>Rhabditomorpha</taxon>
        <taxon>Rhabditoidea</taxon>
        <taxon>Rhabditidae</taxon>
        <taxon>Peloderinae</taxon>
        <taxon>Caenorhabditis</taxon>
    </lineage>
</organism>
<dbReference type="PANTHER" id="PTHR12976:SF0">
    <property type="entry name" value="RETINAL ROD RHODOPSIN-SENSITIVE CGMP 3',5'-CYCLIC PHOSPHODIESTERASE SUBUNIT DELTA"/>
    <property type="match status" value="1"/>
</dbReference>
<reference evidence="4" key="1">
    <citation type="submission" date="2020-10" db="EMBL/GenBank/DDBJ databases">
        <authorList>
            <person name="Kikuchi T."/>
        </authorList>
    </citation>
    <scope>NUCLEOTIDE SEQUENCE</scope>
    <source>
        <strain evidence="4">NKZ352</strain>
    </source>
</reference>
<feature type="domain" description="GMP phosphodiesterase delta subunit" evidence="3">
    <location>
        <begin position="19"/>
        <end position="157"/>
    </location>
</feature>
<comment type="caution">
    <text evidence="4">The sequence shown here is derived from an EMBL/GenBank/DDBJ whole genome shotgun (WGS) entry which is preliminary data.</text>
</comment>
<keyword evidence="5" id="KW-1185">Reference proteome</keyword>
<dbReference type="EMBL" id="CAJGYM010000028">
    <property type="protein sequence ID" value="CAD6192491.1"/>
    <property type="molecule type" value="Genomic_DNA"/>
</dbReference>
<name>A0A8S1HDG3_9PELO</name>
<dbReference type="PIRSF" id="PIRSF037825">
    <property type="entry name" value="GMP-Pdiesterase_delta"/>
    <property type="match status" value="1"/>
</dbReference>
<comment type="similarity">
    <text evidence="1 2">Belongs to the PDE6D/unc-119 family.</text>
</comment>
<dbReference type="InterPro" id="IPR017287">
    <property type="entry name" value="Rhodop-sen_GMP-Pdiesterase_dsu"/>
</dbReference>
<evidence type="ECO:0000256" key="2">
    <source>
        <dbReference type="PIRNR" id="PIRNR037825"/>
    </source>
</evidence>
<accession>A0A8S1HDG3</accession>
<protein>
    <recommendedName>
        <fullName evidence="2">Phosphodiesterase delta-like protein</fullName>
    </recommendedName>
</protein>
<dbReference type="Pfam" id="PF05351">
    <property type="entry name" value="GMP_PDE_delta"/>
    <property type="match status" value="1"/>
</dbReference>
<evidence type="ECO:0000313" key="4">
    <source>
        <dbReference type="EMBL" id="CAD6192491.1"/>
    </source>
</evidence>
<dbReference type="GO" id="GO:0005737">
    <property type="term" value="C:cytoplasm"/>
    <property type="evidence" value="ECO:0007669"/>
    <property type="project" value="TreeGrafter"/>
</dbReference>
<evidence type="ECO:0000256" key="1">
    <source>
        <dbReference type="ARBA" id="ARBA00008102"/>
    </source>
</evidence>
<dbReference type="InterPro" id="IPR014756">
    <property type="entry name" value="Ig_E-set"/>
</dbReference>
<proteinExistence type="inferred from homology"/>
<dbReference type="OrthoDB" id="10248777at2759"/>
<dbReference type="Proteomes" id="UP000835052">
    <property type="component" value="Unassembled WGS sequence"/>
</dbReference>
<dbReference type="SUPFAM" id="SSF81296">
    <property type="entry name" value="E set domains"/>
    <property type="match status" value="1"/>
</dbReference>
<dbReference type="Gene3D" id="2.70.50.40">
    <property type="entry name" value="GMP phosphodiesterase, delta subunit"/>
    <property type="match status" value="1"/>
</dbReference>